<dbReference type="PANTHER" id="PTHR43695">
    <property type="entry name" value="PUTATIVE (AFU_ORTHOLOGUE AFUA_2G17250)-RELATED"/>
    <property type="match status" value="1"/>
</dbReference>
<comment type="caution">
    <text evidence="5">The sequence shown here is derived from an EMBL/GenBank/DDBJ whole genome shotgun (WGS) entry which is preliminary data.</text>
</comment>
<dbReference type="InterPro" id="IPR037459">
    <property type="entry name" value="RhgT-like"/>
</dbReference>
<dbReference type="Gene3D" id="3.40.50.1110">
    <property type="entry name" value="SGNH hydrolase"/>
    <property type="match status" value="1"/>
</dbReference>
<keyword evidence="3" id="KW-0732">Signal</keyword>
<evidence type="ECO:0000256" key="2">
    <source>
        <dbReference type="ARBA" id="ARBA00022801"/>
    </source>
</evidence>
<feature type="domain" description="SLH" evidence="4">
    <location>
        <begin position="625"/>
        <end position="697"/>
    </location>
</feature>
<reference evidence="5 6" key="1">
    <citation type="submission" date="2016-10" db="EMBL/GenBank/DDBJ databases">
        <title>Paenibacillus species isolates.</title>
        <authorList>
            <person name="Beno S.M."/>
        </authorList>
    </citation>
    <scope>NUCLEOTIDE SEQUENCE [LARGE SCALE GENOMIC DNA]</scope>
    <source>
        <strain evidence="5 6">FSL H7-0604</strain>
    </source>
</reference>
<feature type="domain" description="SLH" evidence="4">
    <location>
        <begin position="499"/>
        <end position="562"/>
    </location>
</feature>
<proteinExistence type="inferred from homology"/>
<comment type="similarity">
    <text evidence="1">Belongs to the 'GDSL' lipolytic enzyme family.</text>
</comment>
<evidence type="ECO:0000259" key="4">
    <source>
        <dbReference type="PROSITE" id="PS51272"/>
    </source>
</evidence>
<dbReference type="RefSeq" id="WP_036678928.1">
    <property type="nucleotide sequence ID" value="NZ_MKQP01000036.1"/>
</dbReference>
<sequence length="703" mass="77867">MRKLCRDILILSSLLMASLTLTHGITEAALIKDGVEGQPPIRIANAYKLNFTNQVKTGYQSVRYDPNRGAQLYDSSLGYGFVQETNALPAREVHTDSITSDGTGFFITESYFFAEPKSEKDNYNNYGMAFRMDASPGTYNVYVKTTSDAEDGIVSVSGMQTSRLLKSGHWDAAKLVPVKHTAVAKGKEWTYTYVNGRDHIDIEIEPNKVNTAVGIEEIILEPILPQHRAAGALPNLFILGDSTVKSYTFDEAPMSGWGQIIGSMFNQHKVSVTNYSMGGRSFKNAYTEGRLNDILLSGSIGDYVFIQFGHNDESADEFRRYGRGSTEAMYENYLKEVYLPAIHARGMIPVLVTPMSRIKGNASPGYIYENSFKSRKFVDILKRVADESGVTLIDLNSESLKYYNEIGGEAITALFMSIEAGETPGKTNDGSYANGHPSKKIDGTHFKEALAKQFSRMIVTELVEKGATGDSTAASITAYLKGNVKHAALTGNWDKVFPEITNDTTTGEAAYYRNQIEKLIQLGVMGKDRQGNFKPDTEMTVAEFTRSISKLMKVERSDLAYYPKGKLSRETMGAILYDVYQVKFANKPKYMTDYNGTAVVPGDPGYDFNLDPGARGAMYYPLVSWQQLVDTADISPFLISKVKSAYELGLIRSEVGIARGQMVNGTELEPKAIVTREKAAKALYFMWVLEHEVNAENHVSSLK</sequence>
<organism evidence="5 6">
    <name type="scientific">Paenibacillus odorifer</name>
    <dbReference type="NCBI Taxonomy" id="189426"/>
    <lineage>
        <taxon>Bacteria</taxon>
        <taxon>Bacillati</taxon>
        <taxon>Bacillota</taxon>
        <taxon>Bacilli</taxon>
        <taxon>Bacillales</taxon>
        <taxon>Paenibacillaceae</taxon>
        <taxon>Paenibacillus</taxon>
    </lineage>
</organism>
<dbReference type="SUPFAM" id="SSF52266">
    <property type="entry name" value="SGNH hydrolase"/>
    <property type="match status" value="1"/>
</dbReference>
<dbReference type="PANTHER" id="PTHR43695:SF1">
    <property type="entry name" value="RHAMNOGALACTURONAN ACETYLESTERASE"/>
    <property type="match status" value="1"/>
</dbReference>
<evidence type="ECO:0000313" key="5">
    <source>
        <dbReference type="EMBL" id="OMD27420.1"/>
    </source>
</evidence>
<dbReference type="Pfam" id="PF13472">
    <property type="entry name" value="Lipase_GDSL_2"/>
    <property type="match status" value="1"/>
</dbReference>
<keyword evidence="2" id="KW-0378">Hydrolase</keyword>
<accession>A0A1R0X2K7</accession>
<name>A0A1R0X2K7_9BACL</name>
<dbReference type="InterPro" id="IPR001119">
    <property type="entry name" value="SLH_dom"/>
</dbReference>
<dbReference type="InterPro" id="IPR013830">
    <property type="entry name" value="SGNH_hydro"/>
</dbReference>
<feature type="chain" id="PRO_5010345202" description="SLH domain-containing protein" evidence="3">
    <location>
        <begin position="29"/>
        <end position="703"/>
    </location>
</feature>
<dbReference type="PROSITE" id="PS51272">
    <property type="entry name" value="SLH"/>
    <property type="match status" value="2"/>
</dbReference>
<evidence type="ECO:0000256" key="1">
    <source>
        <dbReference type="ARBA" id="ARBA00008668"/>
    </source>
</evidence>
<evidence type="ECO:0000256" key="3">
    <source>
        <dbReference type="SAM" id="SignalP"/>
    </source>
</evidence>
<protein>
    <recommendedName>
        <fullName evidence="4">SLH domain-containing protein</fullName>
    </recommendedName>
</protein>
<dbReference type="InterPro" id="IPR036514">
    <property type="entry name" value="SGNH_hydro_sf"/>
</dbReference>
<feature type="signal peptide" evidence="3">
    <location>
        <begin position="1"/>
        <end position="28"/>
    </location>
</feature>
<gene>
    <name evidence="5" type="ORF">BJP51_24810</name>
</gene>
<dbReference type="GO" id="GO:0016787">
    <property type="term" value="F:hydrolase activity"/>
    <property type="evidence" value="ECO:0007669"/>
    <property type="project" value="UniProtKB-KW"/>
</dbReference>
<dbReference type="Proteomes" id="UP000187465">
    <property type="component" value="Unassembled WGS sequence"/>
</dbReference>
<dbReference type="AlphaFoldDB" id="A0A1R0X2K7"/>
<dbReference type="Pfam" id="PF00395">
    <property type="entry name" value="SLH"/>
    <property type="match status" value="1"/>
</dbReference>
<evidence type="ECO:0000313" key="6">
    <source>
        <dbReference type="Proteomes" id="UP000187465"/>
    </source>
</evidence>
<dbReference type="EMBL" id="MKQP01000036">
    <property type="protein sequence ID" value="OMD27420.1"/>
    <property type="molecule type" value="Genomic_DNA"/>
</dbReference>